<keyword evidence="5 12" id="KW-0256">Endoplasmic reticulum</keyword>
<organism evidence="16 17">
    <name type="scientific">Podospora appendiculata</name>
    <dbReference type="NCBI Taxonomy" id="314037"/>
    <lineage>
        <taxon>Eukaryota</taxon>
        <taxon>Fungi</taxon>
        <taxon>Dikarya</taxon>
        <taxon>Ascomycota</taxon>
        <taxon>Pezizomycotina</taxon>
        <taxon>Sordariomycetes</taxon>
        <taxon>Sordariomycetidae</taxon>
        <taxon>Sordariales</taxon>
        <taxon>Podosporaceae</taxon>
        <taxon>Podospora</taxon>
    </lineage>
</organism>
<evidence type="ECO:0000256" key="1">
    <source>
        <dbReference type="ARBA" id="ARBA00004648"/>
    </source>
</evidence>
<dbReference type="Proteomes" id="UP001270362">
    <property type="component" value="Unassembled WGS sequence"/>
</dbReference>
<evidence type="ECO:0000256" key="2">
    <source>
        <dbReference type="ARBA" id="ARBA00010833"/>
    </source>
</evidence>
<evidence type="ECO:0000313" key="17">
    <source>
        <dbReference type="Proteomes" id="UP001270362"/>
    </source>
</evidence>
<evidence type="ECO:0000256" key="8">
    <source>
        <dbReference type="ARBA" id="ARBA00023136"/>
    </source>
</evidence>
<dbReference type="InterPro" id="IPR038518">
    <property type="entry name" value="Glyco_hydro_63N_sf"/>
</dbReference>
<keyword evidence="8 12" id="KW-0472">Membrane</keyword>
<dbReference type="InterPro" id="IPR008928">
    <property type="entry name" value="6-hairpin_glycosidase_sf"/>
</dbReference>
<comment type="caution">
    <text evidence="16">The sequence shown here is derived from an EMBL/GenBank/DDBJ whole genome shotgun (WGS) entry which is preliminary data.</text>
</comment>
<accession>A0AAE0XJH1</accession>
<keyword evidence="10 12" id="KW-0326">Glycosidase</keyword>
<keyword evidence="6" id="KW-0735">Signal-anchor</keyword>
<evidence type="ECO:0000256" key="12">
    <source>
        <dbReference type="RuleBase" id="RU368089"/>
    </source>
</evidence>
<dbReference type="InterPro" id="IPR031335">
    <property type="entry name" value="Glyco_hydro_63_C"/>
</dbReference>
<dbReference type="GO" id="GO:0005789">
    <property type="term" value="C:endoplasmic reticulum membrane"/>
    <property type="evidence" value="ECO:0007669"/>
    <property type="project" value="UniProtKB-SubCell"/>
</dbReference>
<dbReference type="SUPFAM" id="SSF48208">
    <property type="entry name" value="Six-hairpin glycosidases"/>
    <property type="match status" value="1"/>
</dbReference>
<name>A0AAE0XJH1_9PEZI</name>
<keyword evidence="3 12" id="KW-0812">Transmembrane</keyword>
<evidence type="ECO:0000256" key="11">
    <source>
        <dbReference type="ARBA" id="ARBA00038888"/>
    </source>
</evidence>
<keyword evidence="17" id="KW-1185">Reference proteome</keyword>
<dbReference type="EMBL" id="JAULSO010000001">
    <property type="protein sequence ID" value="KAK3694649.1"/>
    <property type="molecule type" value="Genomic_DNA"/>
</dbReference>
<reference evidence="16" key="1">
    <citation type="journal article" date="2023" name="Mol. Phylogenet. Evol.">
        <title>Genome-scale phylogeny and comparative genomics of the fungal order Sordariales.</title>
        <authorList>
            <person name="Hensen N."/>
            <person name="Bonometti L."/>
            <person name="Westerberg I."/>
            <person name="Brannstrom I.O."/>
            <person name="Guillou S."/>
            <person name="Cros-Aarteil S."/>
            <person name="Calhoun S."/>
            <person name="Haridas S."/>
            <person name="Kuo A."/>
            <person name="Mondo S."/>
            <person name="Pangilinan J."/>
            <person name="Riley R."/>
            <person name="LaButti K."/>
            <person name="Andreopoulos B."/>
            <person name="Lipzen A."/>
            <person name="Chen C."/>
            <person name="Yan M."/>
            <person name="Daum C."/>
            <person name="Ng V."/>
            <person name="Clum A."/>
            <person name="Steindorff A."/>
            <person name="Ohm R.A."/>
            <person name="Martin F."/>
            <person name="Silar P."/>
            <person name="Natvig D.O."/>
            <person name="Lalanne C."/>
            <person name="Gautier V."/>
            <person name="Ament-Velasquez S.L."/>
            <person name="Kruys A."/>
            <person name="Hutchinson M.I."/>
            <person name="Powell A.J."/>
            <person name="Barry K."/>
            <person name="Miller A.N."/>
            <person name="Grigoriev I.V."/>
            <person name="Debuchy R."/>
            <person name="Gladieux P."/>
            <person name="Hiltunen Thoren M."/>
            <person name="Johannesson H."/>
        </authorList>
    </citation>
    <scope>NUCLEOTIDE SEQUENCE</scope>
    <source>
        <strain evidence="16">CBS 314.62</strain>
    </source>
</reference>
<comment type="pathway">
    <text evidence="13">Glycan metabolism; N-glycan degradation.</text>
</comment>
<feature type="domain" description="Glycosyl hydrolase family 63 N-terminal" evidence="15">
    <location>
        <begin position="1"/>
        <end position="168"/>
    </location>
</feature>
<evidence type="ECO:0000256" key="9">
    <source>
        <dbReference type="ARBA" id="ARBA00023180"/>
    </source>
</evidence>
<dbReference type="GO" id="GO:0006487">
    <property type="term" value="P:protein N-linked glycosylation"/>
    <property type="evidence" value="ECO:0007669"/>
    <property type="project" value="UniProtKB-UniRule"/>
</dbReference>
<evidence type="ECO:0000256" key="6">
    <source>
        <dbReference type="ARBA" id="ARBA00022968"/>
    </source>
</evidence>
<dbReference type="Pfam" id="PF16923">
    <property type="entry name" value="Glyco_hydro_63N"/>
    <property type="match status" value="1"/>
</dbReference>
<dbReference type="PANTHER" id="PTHR10412:SF11">
    <property type="entry name" value="MANNOSYL-OLIGOSACCHARIDE GLUCOSIDASE"/>
    <property type="match status" value="1"/>
</dbReference>
<comment type="subcellular location">
    <subcellularLocation>
        <location evidence="1 12">Endoplasmic reticulum membrane</location>
        <topology evidence="1 12">Single-pass type II membrane protein</topology>
    </subcellularLocation>
</comment>
<evidence type="ECO:0000256" key="5">
    <source>
        <dbReference type="ARBA" id="ARBA00022824"/>
    </source>
</evidence>
<dbReference type="EC" id="3.2.1.106" evidence="11 12"/>
<dbReference type="Gene3D" id="1.50.10.10">
    <property type="match status" value="1"/>
</dbReference>
<dbReference type="PANTHER" id="PTHR10412">
    <property type="entry name" value="MANNOSYL-OLIGOSACCHARIDE GLUCOSIDASE"/>
    <property type="match status" value="1"/>
</dbReference>
<keyword evidence="7 12" id="KW-1133">Transmembrane helix</keyword>
<evidence type="ECO:0000256" key="4">
    <source>
        <dbReference type="ARBA" id="ARBA00022801"/>
    </source>
</evidence>
<dbReference type="AlphaFoldDB" id="A0AAE0XJH1"/>
<keyword evidence="4 12" id="KW-0378">Hydrolase</keyword>
<evidence type="ECO:0000256" key="7">
    <source>
        <dbReference type="ARBA" id="ARBA00022989"/>
    </source>
</evidence>
<comment type="similarity">
    <text evidence="2 12">Belongs to the glycosyl hydrolase 63 family.</text>
</comment>
<keyword evidence="9 13" id="KW-0325">Glycoprotein</keyword>
<feature type="domain" description="Glycosyl hydrolase family 63 C-terminal" evidence="14">
    <location>
        <begin position="222"/>
        <end position="708"/>
    </location>
</feature>
<dbReference type="GO" id="GO:0009311">
    <property type="term" value="P:oligosaccharide metabolic process"/>
    <property type="evidence" value="ECO:0007669"/>
    <property type="project" value="UniProtKB-UniRule"/>
</dbReference>
<evidence type="ECO:0000259" key="14">
    <source>
        <dbReference type="Pfam" id="PF03200"/>
    </source>
</evidence>
<dbReference type="GO" id="GO:0004573">
    <property type="term" value="F:Glc3Man9GlcNAc2 oligosaccharide glucosidase activity"/>
    <property type="evidence" value="ECO:0007669"/>
    <property type="project" value="UniProtKB-UniRule"/>
</dbReference>
<dbReference type="InterPro" id="IPR012341">
    <property type="entry name" value="6hp_glycosidase-like_sf"/>
</dbReference>
<evidence type="ECO:0000259" key="15">
    <source>
        <dbReference type="Pfam" id="PF16923"/>
    </source>
</evidence>
<comment type="catalytic activity">
    <reaction evidence="12">
        <text>N(4)-(alpha-D-Glc-(1-&gt;2)-alpha-D-Glc-(1-&gt;3)-alpha-D-Glc-(1-&gt;3)-alpha-D-Man-(1-&gt;2)-alpha-D-Man-(1-&gt;2)-alpha-D-Man-(1-&gt;3)-[alpha-D-Man-(1-&gt;2)-alpha-D-Man-(1-&gt;3)-[alpha-D-Man-(1-&gt;2)-alpha-D-Man-(1-&gt;6)]-alpha-D-Man-(1-&gt;6)]-beta-D-Man-(1-&gt;4)-beta-D-GlcNAc-(1-&gt;4)-beta-D-GlcNAc)-L-asparaginyl-[protein] + H2O = N(4)-(alpha-D-Glc-(1-&gt;3)-alpha-D-Glc-(1-&gt;3)-alpha-D-Man-(1-&gt;2)-alpha-D-Man-(1-&gt;2)-alpha-D-Man-(1-&gt;3)-[alpha-D-Man-(1-&gt;2)-alpha-D-Man-(1-&gt;3)-[alpha-D-Man-(1-&gt;2)-alpha-D-Man-(1-&gt;6)]-alpha-D-Man-(1-&gt;6)]-beta-D-Man-(1-&gt;4)-beta-D-GlcNAc-(1-&gt;4)-beta-D-GlcNAc)-L-asparaginyl-[protein] + beta-D-glucose</text>
        <dbReference type="Rhea" id="RHEA:55988"/>
        <dbReference type="Rhea" id="RHEA-COMP:12806"/>
        <dbReference type="Rhea" id="RHEA-COMP:14355"/>
        <dbReference type="ChEBI" id="CHEBI:15377"/>
        <dbReference type="ChEBI" id="CHEBI:15903"/>
        <dbReference type="ChEBI" id="CHEBI:59082"/>
        <dbReference type="ChEBI" id="CHEBI:132537"/>
        <dbReference type="EC" id="3.2.1.106"/>
    </reaction>
</comment>
<feature type="transmembrane region" description="Helical" evidence="12">
    <location>
        <begin position="735"/>
        <end position="755"/>
    </location>
</feature>
<dbReference type="Gene3D" id="2.70.98.110">
    <property type="entry name" value="Glycosyl hydrolase family 63, N-terminal domain"/>
    <property type="match status" value="1"/>
</dbReference>
<dbReference type="Pfam" id="PF03200">
    <property type="entry name" value="Glyco_hydro_63"/>
    <property type="match status" value="1"/>
</dbReference>
<evidence type="ECO:0000256" key="10">
    <source>
        <dbReference type="ARBA" id="ARBA00023295"/>
    </source>
</evidence>
<evidence type="ECO:0000256" key="13">
    <source>
        <dbReference type="RuleBase" id="RU369107"/>
    </source>
</evidence>
<reference evidence="16" key="2">
    <citation type="submission" date="2023-06" db="EMBL/GenBank/DDBJ databases">
        <authorList>
            <consortium name="Lawrence Berkeley National Laboratory"/>
            <person name="Haridas S."/>
            <person name="Hensen N."/>
            <person name="Bonometti L."/>
            <person name="Westerberg I."/>
            <person name="Brannstrom I.O."/>
            <person name="Guillou S."/>
            <person name="Cros-Aarteil S."/>
            <person name="Calhoun S."/>
            <person name="Kuo A."/>
            <person name="Mondo S."/>
            <person name="Pangilinan J."/>
            <person name="Riley R."/>
            <person name="Labutti K."/>
            <person name="Andreopoulos B."/>
            <person name="Lipzen A."/>
            <person name="Chen C."/>
            <person name="Yanf M."/>
            <person name="Daum C."/>
            <person name="Ng V."/>
            <person name="Clum A."/>
            <person name="Steindorff A."/>
            <person name="Ohm R."/>
            <person name="Martin F."/>
            <person name="Silar P."/>
            <person name="Natvig D."/>
            <person name="Lalanne C."/>
            <person name="Gautier V."/>
            <person name="Ament-Velasquez S.L."/>
            <person name="Kruys A."/>
            <person name="Hutchinson M.I."/>
            <person name="Powell A.J."/>
            <person name="Barry K."/>
            <person name="Miller A.N."/>
            <person name="Grigoriev I.V."/>
            <person name="Debuchy R."/>
            <person name="Gladieux P."/>
            <person name="Thoren M.H."/>
            <person name="Johannesson H."/>
        </authorList>
    </citation>
    <scope>NUCLEOTIDE SEQUENCE</scope>
    <source>
        <strain evidence="16">CBS 314.62</strain>
    </source>
</reference>
<sequence length="793" mass="87128">MGLMWASGDSRDHMLETLRDTCEQNDGMQGYGWSIYDTRVGGSQTMYDTILHINLTTDFIKSSDGDSWAVRVTGTPRSDHDLPLSVKTTIIFHAAIEQAGSDGTRSLLCGKPGGVEAACNGTVPALGSFGFQVVGDAQNNATHDVAVKTMQVPEEKIWQAKSVFTDQARALAGGSSVLNDEPGAGNMHFIQATFEGSFAITFTYRASEAAFIKPEGLEAGLHKFSSGYPTSVDKAFPRTAPFDQENHALFSQAILSSLLGGLGFFHGDSKADLSHAPEYQETDLEFWKKAATAMSHAPITTTSPKSLLTYTPSRPFFPRGFLWDEGFHLLPVIEWDLDLAVSVLQSWLNLTDDDGWIGREQILGPEARSRVPGEFQTQYPHHANPPTLSLLFPILISKLTGTSQYVGHPSVYLSSPDQASTMLRDLYPLLARQYQWFHRTQAGTFNNTYPRPEGTIPGEGYCWRGRTPLHTLTSGLDDYPRANPPHPGELHIDALAWVGPSAQALHQVAAYLNETADAAMYTEHLSSIKHNLGVLHWDPDSQTYCDTTIDNNNTFKRVCHQGYLSLFPLLLGLLDANHTNLPSVLSLLSDPAKLWSPHGLRSLSAADENYGKDEDYWRGAVWMNLDVLAMQRLRDVGLQKPIPGWSATPVQKTALRLAAELRERVVQTVYDGWAQTGFFWEQYGDASGEGRHSRAFTGWTACVILLMGLRFDEDTAAGTVDGEATSGAALLRTPAWVGGVVVIPVVAVVLLGFGLRSRIWSLVSCVVQSRHTWRLQRVGGGRYEQVADLDEGE</sequence>
<dbReference type="InterPro" id="IPR031631">
    <property type="entry name" value="Glyco_hydro_63N"/>
</dbReference>
<proteinExistence type="inferred from homology"/>
<evidence type="ECO:0000313" key="16">
    <source>
        <dbReference type="EMBL" id="KAK3694649.1"/>
    </source>
</evidence>
<evidence type="ECO:0000256" key="3">
    <source>
        <dbReference type="ARBA" id="ARBA00022692"/>
    </source>
</evidence>
<protein>
    <recommendedName>
        <fullName evidence="11 12">Mannosyl-oligosaccharide glucosidase</fullName>
        <ecNumber evidence="11 12">3.2.1.106</ecNumber>
    </recommendedName>
    <alternativeName>
        <fullName evidence="13">Glucosidase I</fullName>
    </alternativeName>
</protein>
<comment type="function">
    <text evidence="12">Cleaves the distal alpha 1,2-linked glucose residue from the Glc(3)Man(9)GlcNAc(2) oligosaccharide precursor.</text>
</comment>
<dbReference type="InterPro" id="IPR004888">
    <property type="entry name" value="Glycoside_hydrolase_63"/>
</dbReference>
<gene>
    <name evidence="16" type="ORF">B0T22DRAFT_76564</name>
</gene>